<feature type="transmembrane region" description="Helical" evidence="1">
    <location>
        <begin position="140"/>
        <end position="164"/>
    </location>
</feature>
<dbReference type="InterPro" id="IPR021354">
    <property type="entry name" value="DUF2975"/>
</dbReference>
<protein>
    <submittedName>
        <fullName evidence="2">DUF2975 domain-containing protein</fullName>
    </submittedName>
</protein>
<dbReference type="Proteomes" id="UP000663918">
    <property type="component" value="Chromosome"/>
</dbReference>
<keyword evidence="1" id="KW-0812">Transmembrane</keyword>
<dbReference type="EMBL" id="CP062222">
    <property type="protein sequence ID" value="QTC90954.1"/>
    <property type="molecule type" value="Genomic_DNA"/>
</dbReference>
<evidence type="ECO:0000313" key="3">
    <source>
        <dbReference type="Proteomes" id="UP000663918"/>
    </source>
</evidence>
<sequence length="207" mass="22345">MRLPTLENLKGRLPAKGFRPRFALPLLRGPLRTLGPGSVASLLKIALDVAYVLLMLLTAGLLIAFVAAIFIPISNYNVTVTAHDGGLQQPLTQPLLLFGLGALTAWVGGFLLILRNLRLIFRTLTAGDPFRPENVRRLRAIGLTLATVTAGVWVAQGMVAAGLVPGQMDPQGFGELLTPIFSVLVVFVLAEVFREGARLRRESELTI</sequence>
<keyword evidence="1" id="KW-1133">Transmembrane helix</keyword>
<evidence type="ECO:0000313" key="2">
    <source>
        <dbReference type="EMBL" id="QTC90954.1"/>
    </source>
</evidence>
<reference evidence="2" key="1">
    <citation type="submission" date="2020-09" db="EMBL/GenBank/DDBJ databases">
        <title>Brevundimonas sp. LVF2 isolated from a puddle in Goettingen, Germany.</title>
        <authorList>
            <person name="Friedrich I."/>
            <person name="Klassen A."/>
            <person name="Hannes N."/>
            <person name="Schneider D."/>
            <person name="Hertel R."/>
            <person name="Daniel R."/>
        </authorList>
    </citation>
    <scope>NUCLEOTIDE SEQUENCE</scope>
    <source>
        <strain evidence="2">LVF2</strain>
    </source>
</reference>
<feature type="transmembrane region" description="Helical" evidence="1">
    <location>
        <begin position="49"/>
        <end position="73"/>
    </location>
</feature>
<evidence type="ECO:0000256" key="1">
    <source>
        <dbReference type="SAM" id="Phobius"/>
    </source>
</evidence>
<dbReference type="KEGG" id="bgoe:IFJ75_17280"/>
<keyword evidence="1" id="KW-0472">Membrane</keyword>
<dbReference type="AlphaFoldDB" id="A0A975GVT1"/>
<organism evidence="2 3">
    <name type="scientific">Brevundimonas goettingensis</name>
    <dbReference type="NCBI Taxonomy" id="2774190"/>
    <lineage>
        <taxon>Bacteria</taxon>
        <taxon>Pseudomonadati</taxon>
        <taxon>Pseudomonadota</taxon>
        <taxon>Alphaproteobacteria</taxon>
        <taxon>Caulobacterales</taxon>
        <taxon>Caulobacteraceae</taxon>
        <taxon>Brevundimonas</taxon>
    </lineage>
</organism>
<dbReference type="Pfam" id="PF11188">
    <property type="entry name" value="DUF2975"/>
    <property type="match status" value="1"/>
</dbReference>
<keyword evidence="3" id="KW-1185">Reference proteome</keyword>
<proteinExistence type="predicted"/>
<gene>
    <name evidence="2" type="ORF">IFJ75_17280</name>
</gene>
<feature type="transmembrane region" description="Helical" evidence="1">
    <location>
        <begin position="93"/>
        <end position="114"/>
    </location>
</feature>
<feature type="transmembrane region" description="Helical" evidence="1">
    <location>
        <begin position="176"/>
        <end position="193"/>
    </location>
</feature>
<accession>A0A975GVT1</accession>
<name>A0A975GVT1_9CAUL</name>
<dbReference type="RefSeq" id="WP_207869829.1">
    <property type="nucleotide sequence ID" value="NZ_CP062222.1"/>
</dbReference>